<feature type="transmembrane region" description="Helical" evidence="8">
    <location>
        <begin position="299"/>
        <end position="320"/>
    </location>
</feature>
<keyword evidence="6" id="KW-0675">Receptor</keyword>
<keyword evidence="3 8" id="KW-1133">Transmembrane helix</keyword>
<feature type="transmembrane region" description="Helical" evidence="8">
    <location>
        <begin position="58"/>
        <end position="78"/>
    </location>
</feature>
<keyword evidence="7" id="KW-0807">Transducer</keyword>
<evidence type="ECO:0000259" key="9">
    <source>
        <dbReference type="PROSITE" id="PS50262"/>
    </source>
</evidence>
<organism evidence="10 11">
    <name type="scientific">Crassostrea virginica</name>
    <name type="common">Eastern oyster</name>
    <dbReference type="NCBI Taxonomy" id="6565"/>
    <lineage>
        <taxon>Eukaryota</taxon>
        <taxon>Metazoa</taxon>
        <taxon>Spiralia</taxon>
        <taxon>Lophotrochozoa</taxon>
        <taxon>Mollusca</taxon>
        <taxon>Bivalvia</taxon>
        <taxon>Autobranchia</taxon>
        <taxon>Pteriomorphia</taxon>
        <taxon>Ostreida</taxon>
        <taxon>Ostreoidea</taxon>
        <taxon>Ostreidae</taxon>
        <taxon>Crassostrea</taxon>
    </lineage>
</organism>
<gene>
    <name evidence="11" type="primary">LOC111120438</name>
</gene>
<evidence type="ECO:0000256" key="5">
    <source>
        <dbReference type="ARBA" id="ARBA00023136"/>
    </source>
</evidence>
<dbReference type="InterPro" id="IPR017452">
    <property type="entry name" value="GPCR_Rhodpsn_7TM"/>
</dbReference>
<evidence type="ECO:0000256" key="7">
    <source>
        <dbReference type="ARBA" id="ARBA00023224"/>
    </source>
</evidence>
<dbReference type="RefSeq" id="XP_022316859.1">
    <property type="nucleotide sequence ID" value="XM_022461151.1"/>
</dbReference>
<reference evidence="11" key="1">
    <citation type="submission" date="2025-08" db="UniProtKB">
        <authorList>
            <consortium name="RefSeq"/>
        </authorList>
    </citation>
    <scope>IDENTIFICATION</scope>
    <source>
        <tissue evidence="11">Whole sample</tissue>
    </source>
</reference>
<dbReference type="OrthoDB" id="6077868at2759"/>
<evidence type="ECO:0000313" key="10">
    <source>
        <dbReference type="Proteomes" id="UP000694844"/>
    </source>
</evidence>
<dbReference type="Pfam" id="PF00001">
    <property type="entry name" value="7tm_1"/>
    <property type="match status" value="1"/>
</dbReference>
<dbReference type="GO" id="GO:0016020">
    <property type="term" value="C:membrane"/>
    <property type="evidence" value="ECO:0007669"/>
    <property type="project" value="UniProtKB-SubCell"/>
</dbReference>
<evidence type="ECO:0000313" key="11">
    <source>
        <dbReference type="RefSeq" id="XP_022316859.1"/>
    </source>
</evidence>
<feature type="transmembrane region" description="Helical" evidence="8">
    <location>
        <begin position="98"/>
        <end position="116"/>
    </location>
</feature>
<keyword evidence="4" id="KW-0297">G-protein coupled receptor</keyword>
<feature type="domain" description="G-protein coupled receptors family 1 profile" evidence="9">
    <location>
        <begin position="38"/>
        <end position="317"/>
    </location>
</feature>
<dbReference type="PANTHER" id="PTHR24238">
    <property type="entry name" value="G-PROTEIN COUPLED RECEPTOR"/>
    <property type="match status" value="1"/>
</dbReference>
<dbReference type="KEGG" id="cvn:111120438"/>
<dbReference type="PRINTS" id="PR00237">
    <property type="entry name" value="GPCRRHODOPSN"/>
</dbReference>
<dbReference type="Proteomes" id="UP000694844">
    <property type="component" value="Chromosome 2"/>
</dbReference>
<feature type="transmembrane region" description="Helical" evidence="8">
    <location>
        <begin position="186"/>
        <end position="208"/>
    </location>
</feature>
<dbReference type="SUPFAM" id="SSF81321">
    <property type="entry name" value="Family A G protein-coupled receptor-like"/>
    <property type="match status" value="1"/>
</dbReference>
<keyword evidence="10" id="KW-1185">Reference proteome</keyword>
<feature type="transmembrane region" description="Helical" evidence="8">
    <location>
        <begin position="20"/>
        <end position="46"/>
    </location>
</feature>
<dbReference type="Gene3D" id="1.20.1070.10">
    <property type="entry name" value="Rhodopsin 7-helix transmembrane proteins"/>
    <property type="match status" value="1"/>
</dbReference>
<comment type="subcellular location">
    <subcellularLocation>
        <location evidence="1">Membrane</location>
        <topology evidence="1">Multi-pass membrane protein</topology>
    </subcellularLocation>
</comment>
<evidence type="ECO:0000256" key="4">
    <source>
        <dbReference type="ARBA" id="ARBA00023040"/>
    </source>
</evidence>
<dbReference type="InterPro" id="IPR000276">
    <property type="entry name" value="GPCR_Rhodpsn"/>
</dbReference>
<protein>
    <submittedName>
        <fullName evidence="11">Cholecystokinin receptor type A-like</fullName>
    </submittedName>
</protein>
<proteinExistence type="predicted"/>
<keyword evidence="5 8" id="KW-0472">Membrane</keyword>
<dbReference type="CDD" id="cd00637">
    <property type="entry name" value="7tm_classA_rhodopsin-like"/>
    <property type="match status" value="1"/>
</dbReference>
<dbReference type="AlphaFoldDB" id="A0A8B8CNU6"/>
<dbReference type="PANTHER" id="PTHR24238:SF47">
    <property type="entry name" value="ECDYSTEROIDS_DOPAMINE RECEPTOR-RELATED"/>
    <property type="match status" value="1"/>
</dbReference>
<feature type="transmembrane region" description="Helical" evidence="8">
    <location>
        <begin position="137"/>
        <end position="157"/>
    </location>
</feature>
<feature type="transmembrane region" description="Helical" evidence="8">
    <location>
        <begin position="256"/>
        <end position="279"/>
    </location>
</feature>
<dbReference type="PROSITE" id="PS50262">
    <property type="entry name" value="G_PROTEIN_RECEP_F1_2"/>
    <property type="match status" value="1"/>
</dbReference>
<evidence type="ECO:0000256" key="2">
    <source>
        <dbReference type="ARBA" id="ARBA00022692"/>
    </source>
</evidence>
<keyword evidence="2 8" id="KW-0812">Transmembrane</keyword>
<evidence type="ECO:0000256" key="1">
    <source>
        <dbReference type="ARBA" id="ARBA00004141"/>
    </source>
</evidence>
<evidence type="ECO:0000256" key="6">
    <source>
        <dbReference type="ARBA" id="ARBA00023170"/>
    </source>
</evidence>
<evidence type="ECO:0000256" key="8">
    <source>
        <dbReference type="SAM" id="Phobius"/>
    </source>
</evidence>
<evidence type="ECO:0000256" key="3">
    <source>
        <dbReference type="ARBA" id="ARBA00022989"/>
    </source>
</evidence>
<accession>A0A8B8CNU6</accession>
<dbReference type="GeneID" id="111120438"/>
<sequence length="339" mass="38497">MSNVSRDSLLDAWNQELSRTLLPTSVFLILCIVVGVVGNSLVIAIYGLKLRGAKERYFIPYLALVDLLAVCETAGFNISYNFRAVNYDNKELCRWSTFFGFLTVILSTFLLLVIAIQRYLKICKPFAKQMTLKWKRMAMLCTFVGAAVITAPIPVTYGLDPAYSERFNVTGSACRRLTQEYISLSLFHTIICNVGFAGIVSALIILYTQVGRTIYAQMEHWKTQESSSNAIQMDNMPDGANNSSISKRKKRTMFKITLMFMLISVIFIISFSPKVVIFILECLNGRFWDSLPPNTRLLFRFLDITFVINNIANPFVYAFLDVKFSQQLRRTFCGHDLSA</sequence>
<name>A0A8B8CNU6_CRAVI</name>
<dbReference type="GO" id="GO:0004930">
    <property type="term" value="F:G protein-coupled receptor activity"/>
    <property type="evidence" value="ECO:0007669"/>
    <property type="project" value="UniProtKB-KW"/>
</dbReference>